<dbReference type="Gene3D" id="3.30.1390.10">
    <property type="match status" value="1"/>
</dbReference>
<dbReference type="EMBL" id="CP043494">
    <property type="protein sequence ID" value="WNG45605.1"/>
    <property type="molecule type" value="Genomic_DNA"/>
</dbReference>
<dbReference type="Pfam" id="PF00542">
    <property type="entry name" value="Ribosomal_L12"/>
    <property type="match status" value="1"/>
</dbReference>
<dbReference type="Proteomes" id="UP001611383">
    <property type="component" value="Chromosome"/>
</dbReference>
<dbReference type="InterPro" id="IPR013823">
    <property type="entry name" value="Ribosomal_bL12_C"/>
</dbReference>
<dbReference type="InterPro" id="IPR014719">
    <property type="entry name" value="Ribosomal_bL12_C/ClpS-like"/>
</dbReference>
<protein>
    <recommendedName>
        <fullName evidence="1">Large ribosomal subunit protein bL12 C-terminal domain-containing protein</fullName>
    </recommendedName>
</protein>
<evidence type="ECO:0000313" key="2">
    <source>
        <dbReference type="EMBL" id="WNG45605.1"/>
    </source>
</evidence>
<evidence type="ECO:0000259" key="1">
    <source>
        <dbReference type="Pfam" id="PF00542"/>
    </source>
</evidence>
<evidence type="ECO:0000313" key="3">
    <source>
        <dbReference type="Proteomes" id="UP001611383"/>
    </source>
</evidence>
<organism evidence="2 3">
    <name type="scientific">Archangium minus</name>
    <dbReference type="NCBI Taxonomy" id="83450"/>
    <lineage>
        <taxon>Bacteria</taxon>
        <taxon>Pseudomonadati</taxon>
        <taxon>Myxococcota</taxon>
        <taxon>Myxococcia</taxon>
        <taxon>Myxococcales</taxon>
        <taxon>Cystobacterineae</taxon>
        <taxon>Archangiaceae</taxon>
        <taxon>Archangium</taxon>
    </lineage>
</organism>
<reference evidence="2 3" key="1">
    <citation type="submission" date="2019-08" db="EMBL/GenBank/DDBJ databases">
        <title>Archangium and Cystobacter genomes.</title>
        <authorList>
            <person name="Chen I.-C.K."/>
            <person name="Wielgoss S."/>
        </authorList>
    </citation>
    <scope>NUCLEOTIDE SEQUENCE [LARGE SCALE GENOMIC DNA]</scope>
    <source>
        <strain evidence="2 3">Cbm 6</strain>
    </source>
</reference>
<dbReference type="SUPFAM" id="SSF54736">
    <property type="entry name" value="ClpS-like"/>
    <property type="match status" value="1"/>
</dbReference>
<gene>
    <name evidence="2" type="ORF">F0U60_16985</name>
</gene>
<accession>A0ABY9WPM3</accession>
<keyword evidence="3" id="KW-1185">Reference proteome</keyword>
<sequence length="309" mass="35120">MLEEMIPGPELVIACPACRALHRYDSLRSGNTFGAWRWTDGRVVSPMLPDRPSITRCHQCGGFFWVYRAEEVGSIENAPLDKSVYEVLLEQVGARRVEVMARLREHSKQGLAEVKALLARTPVVAARNLSEHEAQRLVLSLQEVGASASLRRQVSDAEGTFVETPPEWMAAPYVTHLTEQELLAALAAGVAESWEEASYLRIQAWWASNEPFRQQDVPWVPWAERAPEARENLRALADRLPVEDPFDLLMKAEAFRELERFEEAIALLRTRLPEDFARTAGFLRELAEQRIAELRLLPSTERREPERSP</sequence>
<feature type="domain" description="Large ribosomal subunit protein bL12 C-terminal" evidence="1">
    <location>
        <begin position="86"/>
        <end position="150"/>
    </location>
</feature>
<proteinExistence type="predicted"/>
<name>A0ABY9WPM3_9BACT</name>